<dbReference type="GO" id="GO:0046872">
    <property type="term" value="F:metal ion binding"/>
    <property type="evidence" value="ECO:0007669"/>
    <property type="project" value="UniProtKB-KW"/>
</dbReference>
<accession>A0A8X8H126</accession>
<keyword evidence="1" id="KW-0813">Transport</keyword>
<dbReference type="PANTHER" id="PTHR11961">
    <property type="entry name" value="CYTOCHROME C"/>
    <property type="match status" value="1"/>
</dbReference>
<feature type="chain" id="PRO_5036499210" evidence="7">
    <location>
        <begin position="21"/>
        <end position="158"/>
    </location>
</feature>
<evidence type="ECO:0000259" key="8">
    <source>
        <dbReference type="PROSITE" id="PS51007"/>
    </source>
</evidence>
<dbReference type="GO" id="GO:0020037">
    <property type="term" value="F:heme binding"/>
    <property type="evidence" value="ECO:0007669"/>
    <property type="project" value="InterPro"/>
</dbReference>
<evidence type="ECO:0000313" key="9">
    <source>
        <dbReference type="EMBL" id="NUB43598.1"/>
    </source>
</evidence>
<comment type="caution">
    <text evidence="9">The sequence shown here is derived from an EMBL/GenBank/DDBJ whole genome shotgun (WGS) entry which is preliminary data.</text>
</comment>
<evidence type="ECO:0000256" key="1">
    <source>
        <dbReference type="ARBA" id="ARBA00022448"/>
    </source>
</evidence>
<dbReference type="GO" id="GO:0009055">
    <property type="term" value="F:electron transfer activity"/>
    <property type="evidence" value="ECO:0007669"/>
    <property type="project" value="InterPro"/>
</dbReference>
<reference evidence="9" key="1">
    <citation type="submission" date="2020-05" db="EMBL/GenBank/DDBJ databases">
        <title>Fertoebacter nigrum gen. nov., sp. nov., a new member of the family Rhodobacteraceae.</title>
        <authorList>
            <person name="Szuroczki S."/>
            <person name="Abbaszade G."/>
            <person name="Buni D."/>
            <person name="Schumann P."/>
            <person name="Toth E."/>
        </authorList>
    </citation>
    <scope>NUCLEOTIDE SEQUENCE</scope>
    <source>
        <strain evidence="9">RG-N-1a</strain>
    </source>
</reference>
<dbReference type="SUPFAM" id="SSF46626">
    <property type="entry name" value="Cytochrome c"/>
    <property type="match status" value="1"/>
</dbReference>
<proteinExistence type="predicted"/>
<keyword evidence="3 6" id="KW-0479">Metal-binding</keyword>
<dbReference type="Gene3D" id="1.10.760.10">
    <property type="entry name" value="Cytochrome c-like domain"/>
    <property type="match status" value="1"/>
</dbReference>
<dbReference type="Proteomes" id="UP000484076">
    <property type="component" value="Unassembled WGS sequence"/>
</dbReference>
<evidence type="ECO:0000256" key="6">
    <source>
        <dbReference type="PROSITE-ProRule" id="PRU00433"/>
    </source>
</evidence>
<evidence type="ECO:0000256" key="3">
    <source>
        <dbReference type="ARBA" id="ARBA00022723"/>
    </source>
</evidence>
<feature type="domain" description="Cytochrome c" evidence="8">
    <location>
        <begin position="22"/>
        <end position="140"/>
    </location>
</feature>
<evidence type="ECO:0000256" key="4">
    <source>
        <dbReference type="ARBA" id="ARBA00022982"/>
    </source>
</evidence>
<keyword evidence="2 6" id="KW-0349">Heme</keyword>
<name>A0A8X8H126_9RHOB</name>
<dbReference type="PROSITE" id="PS51007">
    <property type="entry name" value="CYTC"/>
    <property type="match status" value="1"/>
</dbReference>
<dbReference type="EMBL" id="WHUT02000002">
    <property type="protein sequence ID" value="NUB43598.1"/>
    <property type="molecule type" value="Genomic_DNA"/>
</dbReference>
<protein>
    <submittedName>
        <fullName evidence="9">Cytochrome C</fullName>
    </submittedName>
</protein>
<keyword evidence="4" id="KW-0249">Electron transport</keyword>
<evidence type="ECO:0000313" key="10">
    <source>
        <dbReference type="Proteomes" id="UP000484076"/>
    </source>
</evidence>
<dbReference type="InterPro" id="IPR036909">
    <property type="entry name" value="Cyt_c-like_dom_sf"/>
</dbReference>
<evidence type="ECO:0000256" key="2">
    <source>
        <dbReference type="ARBA" id="ARBA00022617"/>
    </source>
</evidence>
<keyword evidence="10" id="KW-1185">Reference proteome</keyword>
<dbReference type="AlphaFoldDB" id="A0A8X8H126"/>
<dbReference type="InterPro" id="IPR002327">
    <property type="entry name" value="Cyt_c_1A/1B"/>
</dbReference>
<keyword evidence="5 6" id="KW-0408">Iron</keyword>
<gene>
    <name evidence="9" type="ORF">GEU84_004310</name>
</gene>
<organism evidence="9 10">
    <name type="scientific">Fertoeibacter niger</name>
    <dbReference type="NCBI Taxonomy" id="2656921"/>
    <lineage>
        <taxon>Bacteria</taxon>
        <taxon>Pseudomonadati</taxon>
        <taxon>Pseudomonadota</taxon>
        <taxon>Alphaproteobacteria</taxon>
        <taxon>Rhodobacterales</taxon>
        <taxon>Paracoccaceae</taxon>
        <taxon>Fertoeibacter</taxon>
    </lineage>
</organism>
<sequence length="158" mass="16201">MKIYLSILAATAFAAAPALAEGDAAAGEKAFSQCQTCHVVVNDAGETLAGRNAKTGPNLFGVIGRQAGSLEGFKGYGDSLVEAGAAGLVWNEEQFVAYVQDPTAYLKEVTGDSKARGKMTYKVRKAEDAANLYAFLSTFSAAPAEGAAAEGEAPAATN</sequence>
<dbReference type="InterPro" id="IPR009056">
    <property type="entry name" value="Cyt_c-like_dom"/>
</dbReference>
<evidence type="ECO:0000256" key="7">
    <source>
        <dbReference type="SAM" id="SignalP"/>
    </source>
</evidence>
<keyword evidence="7" id="KW-0732">Signal</keyword>
<feature type="signal peptide" evidence="7">
    <location>
        <begin position="1"/>
        <end position="20"/>
    </location>
</feature>
<dbReference type="RefSeq" id="WP_152824338.1">
    <property type="nucleotide sequence ID" value="NZ_WHUT02000002.1"/>
</dbReference>
<evidence type="ECO:0000256" key="5">
    <source>
        <dbReference type="ARBA" id="ARBA00023004"/>
    </source>
</evidence>